<evidence type="ECO:0000313" key="1">
    <source>
        <dbReference type="EMBL" id="RAP72341.1"/>
    </source>
</evidence>
<sequence>MLHQLNAAAAFNNDGESFYQKSWQDVLEHASAPRSSGTKNQPKLGFSLHFTGCLFSAGDAETLVEAVNTTTGSNITLLASVERVAVTTHVQVQVVTHGRASFDFVTARTFSSNFSVIRVNTFFHGKTSVKAVSLSRARIAPAPAPHED</sequence>
<comment type="caution">
    <text evidence="1">The sequence shown here is derived from an EMBL/GenBank/DDBJ whole genome shotgun (WGS) entry which is preliminary data.</text>
</comment>
<gene>
    <name evidence="1" type="ORF">ACZ87_00828</name>
</gene>
<dbReference type="AlphaFoldDB" id="A0A328TTF1"/>
<dbReference type="EMBL" id="LJAM02000042">
    <property type="protein sequence ID" value="RAP72341.1"/>
    <property type="molecule type" value="Genomic_DNA"/>
</dbReference>
<organism evidence="1 2">
    <name type="scientific">Candidatus Erwinia dacicola</name>
    <dbReference type="NCBI Taxonomy" id="252393"/>
    <lineage>
        <taxon>Bacteria</taxon>
        <taxon>Pseudomonadati</taxon>
        <taxon>Pseudomonadota</taxon>
        <taxon>Gammaproteobacteria</taxon>
        <taxon>Enterobacterales</taxon>
        <taxon>Erwiniaceae</taxon>
        <taxon>Erwinia</taxon>
    </lineage>
</organism>
<proteinExistence type="predicted"/>
<dbReference type="AntiFam" id="ANF00181">
    <property type="entry name" value="Shadow ORF (opposite rpmE)"/>
</dbReference>
<dbReference type="Proteomes" id="UP000244334">
    <property type="component" value="Unassembled WGS sequence"/>
</dbReference>
<reference evidence="1" key="1">
    <citation type="submission" date="2018-04" db="EMBL/GenBank/DDBJ databases">
        <title>Genomes of the Obligate Erwinia dacicola and Facultative Enterobacter sp. OLF Endosymbionts of the Olive Fruit fly, Bactrocera oleae.</title>
        <authorList>
            <person name="Estes A.M."/>
            <person name="Hearn D.J."/>
            <person name="Agarwal S."/>
            <person name="Pierson E.A."/>
            <person name="Dunning-Hotopp J.C."/>
        </authorList>
    </citation>
    <scope>NUCLEOTIDE SEQUENCE [LARGE SCALE GENOMIC DNA]</scope>
    <source>
        <strain evidence="1">Oroville</strain>
    </source>
</reference>
<protein>
    <submittedName>
        <fullName evidence="1">Uncharacterized protein</fullName>
    </submittedName>
</protein>
<evidence type="ECO:0000313" key="2">
    <source>
        <dbReference type="Proteomes" id="UP000244334"/>
    </source>
</evidence>
<accession>A0A328TTF1</accession>
<keyword evidence="2" id="KW-1185">Reference proteome</keyword>
<name>A0A328TTF1_9GAMM</name>